<dbReference type="SUPFAM" id="SSF52317">
    <property type="entry name" value="Class I glutamine amidotransferase-like"/>
    <property type="match status" value="1"/>
</dbReference>
<keyword evidence="6 9" id="KW-0067">ATP-binding</keyword>
<dbReference type="SUPFAM" id="SSF52540">
    <property type="entry name" value="P-loop containing nucleoside triphosphate hydrolases"/>
    <property type="match status" value="1"/>
</dbReference>
<dbReference type="InterPro" id="IPR011698">
    <property type="entry name" value="GATase_3"/>
</dbReference>
<organism evidence="12 13">
    <name type="scientific">Acetobacter aceti NBRC 14818</name>
    <dbReference type="NCBI Taxonomy" id="887700"/>
    <lineage>
        <taxon>Bacteria</taxon>
        <taxon>Pseudomonadati</taxon>
        <taxon>Pseudomonadota</taxon>
        <taxon>Alphaproteobacteria</taxon>
        <taxon>Acetobacterales</taxon>
        <taxon>Acetobacteraceae</taxon>
        <taxon>Acetobacter</taxon>
        <taxon>Acetobacter subgen. Acetobacter</taxon>
    </lineage>
</organism>
<dbReference type="Pfam" id="PF07685">
    <property type="entry name" value="GATase_3"/>
    <property type="match status" value="1"/>
</dbReference>
<comment type="cofactor">
    <cofactor evidence="1 9">
        <name>Mg(2+)</name>
        <dbReference type="ChEBI" id="CHEBI:18420"/>
    </cofactor>
</comment>
<feature type="domain" description="CobB/CobQ-like glutamine amidotransferase" evidence="11">
    <location>
        <begin position="258"/>
        <end position="447"/>
    </location>
</feature>
<dbReference type="GO" id="GO:0042242">
    <property type="term" value="F:cobyrinic acid a,c-diamide synthase activity"/>
    <property type="evidence" value="ECO:0007669"/>
    <property type="project" value="UniProtKB-UniRule"/>
</dbReference>
<comment type="catalytic activity">
    <reaction evidence="9">
        <text>cob(II)yrinate + 2 L-glutamine + 2 ATP + 2 H2O = cob(II)yrinate a,c diamide + 2 L-glutamate + 2 ADP + 2 phosphate + 2 H(+)</text>
        <dbReference type="Rhea" id="RHEA:26289"/>
        <dbReference type="ChEBI" id="CHEBI:15377"/>
        <dbReference type="ChEBI" id="CHEBI:15378"/>
        <dbReference type="ChEBI" id="CHEBI:29985"/>
        <dbReference type="ChEBI" id="CHEBI:30616"/>
        <dbReference type="ChEBI" id="CHEBI:43474"/>
        <dbReference type="ChEBI" id="CHEBI:58359"/>
        <dbReference type="ChEBI" id="CHEBI:58537"/>
        <dbReference type="ChEBI" id="CHEBI:58894"/>
        <dbReference type="ChEBI" id="CHEBI:456216"/>
        <dbReference type="EC" id="6.3.5.11"/>
    </reaction>
</comment>
<dbReference type="HAMAP" id="MF_00027">
    <property type="entry name" value="CobB_CbiA"/>
    <property type="match status" value="1"/>
</dbReference>
<evidence type="ECO:0000256" key="8">
    <source>
        <dbReference type="ARBA" id="ARBA00022962"/>
    </source>
</evidence>
<keyword evidence="3 9" id="KW-0169">Cobalamin biosynthesis</keyword>
<evidence type="ECO:0000256" key="9">
    <source>
        <dbReference type="HAMAP-Rule" id="MF_00027"/>
    </source>
</evidence>
<dbReference type="InterPro" id="IPR004484">
    <property type="entry name" value="CbiA/CobB_synth"/>
</dbReference>
<protein>
    <recommendedName>
        <fullName evidence="9">Cobyrinate a,c-diamide synthase</fullName>
        <ecNumber evidence="9">6.3.5.11</ecNumber>
    </recommendedName>
    <alternativeName>
        <fullName evidence="9">Cobyrinic acid a,c-diamide synthetase</fullName>
    </alternativeName>
</protein>
<keyword evidence="8 9" id="KW-0315">Glutamine amidotransferase</keyword>
<feature type="site" description="Increases nucleophilicity of active site Cys" evidence="9">
    <location>
        <position position="443"/>
    </location>
</feature>
<evidence type="ECO:0000256" key="6">
    <source>
        <dbReference type="ARBA" id="ARBA00022840"/>
    </source>
</evidence>
<dbReference type="Gene3D" id="3.40.50.880">
    <property type="match status" value="1"/>
</dbReference>
<comment type="domain">
    <text evidence="9">Comprises of two domains. The C-terminal domain contains the binding site for glutamine and catalyzes the hydrolysis of this substrate to glutamate and ammonia. The N-terminal domain is anticipated to bind ATP and cobyrinate and catalyzes the ultimate synthesis of the diamide product. The ammonia produced via the glutaminase domain is probably translocated to the adjacent domain via a molecular tunnel, where it reacts with an activated intermediate.</text>
</comment>
<comment type="function">
    <text evidence="9">Catalyzes the ATP-dependent amidation of the two carboxylate groups at positions a and c of cobyrinate, using either L-glutamine or ammonia as the nitrogen source.</text>
</comment>
<evidence type="ECO:0000259" key="11">
    <source>
        <dbReference type="Pfam" id="PF07685"/>
    </source>
</evidence>
<keyword evidence="4 9" id="KW-0436">Ligase</keyword>
<proteinExistence type="inferred from homology"/>
<evidence type="ECO:0000313" key="12">
    <source>
        <dbReference type="EMBL" id="BCK76721.1"/>
    </source>
</evidence>
<dbReference type="Proteomes" id="UP000516424">
    <property type="component" value="Chromosome"/>
</dbReference>
<comment type="similarity">
    <text evidence="2">Belongs to the CobB/CobQ family. CobQ subfamily.</text>
</comment>
<dbReference type="PANTHER" id="PTHR43873">
    <property type="entry name" value="COBYRINATE A,C-DIAMIDE SYNTHASE"/>
    <property type="match status" value="1"/>
</dbReference>
<evidence type="ECO:0000256" key="2">
    <source>
        <dbReference type="ARBA" id="ARBA00006205"/>
    </source>
</evidence>
<comment type="similarity">
    <text evidence="9">Belongs to the CobB/CbiA family.</text>
</comment>
<evidence type="ECO:0000259" key="10">
    <source>
        <dbReference type="Pfam" id="PF01656"/>
    </source>
</evidence>
<keyword evidence="7 9" id="KW-0460">Magnesium</keyword>
<evidence type="ECO:0000256" key="4">
    <source>
        <dbReference type="ARBA" id="ARBA00022598"/>
    </source>
</evidence>
<dbReference type="AlphaFoldDB" id="A0AB33IFY0"/>
<reference evidence="12 13" key="1">
    <citation type="journal article" date="2011" name="Microbiology">
        <title>Transcriptome response to different carbon sources in Acetobacter aceti.</title>
        <authorList>
            <person name="Sakurai K."/>
            <person name="Arai H."/>
            <person name="Ishii M."/>
            <person name="Igarashi Y."/>
        </authorList>
    </citation>
    <scope>NUCLEOTIDE SEQUENCE [LARGE SCALE GENOMIC DNA]</scope>
    <source>
        <strain evidence="12 13">NBRC 14818</strain>
    </source>
</reference>
<feature type="active site" description="Nucleophile" evidence="9">
    <location>
        <position position="340"/>
    </location>
</feature>
<evidence type="ECO:0000256" key="1">
    <source>
        <dbReference type="ARBA" id="ARBA00001946"/>
    </source>
</evidence>
<comment type="miscellaneous">
    <text evidence="9">The a and c carboxylates of cobyrinate are activated for nucleophilic attack via formation of a phosphorylated intermediate by ATP. CbiA catalyzes first the amidation of the c-carboxylate, and then that of the a-carboxylate.</text>
</comment>
<dbReference type="Gene3D" id="3.40.50.300">
    <property type="entry name" value="P-loop containing nucleotide triphosphate hydrolases"/>
    <property type="match status" value="1"/>
</dbReference>
<dbReference type="EMBL" id="AP023410">
    <property type="protein sequence ID" value="BCK76721.1"/>
    <property type="molecule type" value="Genomic_DNA"/>
</dbReference>
<gene>
    <name evidence="12" type="primary">cobB2</name>
    <name evidence="9" type="synonym">cbiA</name>
    <name evidence="12" type="ORF">EMQ_2327</name>
</gene>
<name>A0AB33IFY0_ACEAC</name>
<evidence type="ECO:0000313" key="13">
    <source>
        <dbReference type="Proteomes" id="UP000516424"/>
    </source>
</evidence>
<evidence type="ECO:0000256" key="7">
    <source>
        <dbReference type="ARBA" id="ARBA00022842"/>
    </source>
</evidence>
<dbReference type="InterPro" id="IPR002586">
    <property type="entry name" value="CobQ/CobB/MinD/ParA_Nub-bd_dom"/>
</dbReference>
<keyword evidence="5 9" id="KW-0547">Nucleotide-binding</keyword>
<dbReference type="InterPro" id="IPR027417">
    <property type="entry name" value="P-loop_NTPase"/>
</dbReference>
<dbReference type="EC" id="6.3.5.11" evidence="9"/>
<evidence type="ECO:0000256" key="3">
    <source>
        <dbReference type="ARBA" id="ARBA00022573"/>
    </source>
</evidence>
<dbReference type="GO" id="GO:0005524">
    <property type="term" value="F:ATP binding"/>
    <property type="evidence" value="ECO:0007669"/>
    <property type="project" value="UniProtKB-UniRule"/>
</dbReference>
<dbReference type="Pfam" id="PF01656">
    <property type="entry name" value="CbiA"/>
    <property type="match status" value="1"/>
</dbReference>
<evidence type="ECO:0000256" key="5">
    <source>
        <dbReference type="ARBA" id="ARBA00022741"/>
    </source>
</evidence>
<accession>A0AB33IFY0</accession>
<dbReference type="InterPro" id="IPR029062">
    <property type="entry name" value="Class_I_gatase-like"/>
</dbReference>
<feature type="domain" description="CobQ/CobB/MinD/ParA nucleotide binding" evidence="10">
    <location>
        <begin position="17"/>
        <end position="202"/>
    </location>
</feature>
<dbReference type="GO" id="GO:0009236">
    <property type="term" value="P:cobalamin biosynthetic process"/>
    <property type="evidence" value="ECO:0007669"/>
    <property type="project" value="UniProtKB-UniRule"/>
</dbReference>
<dbReference type="NCBIfam" id="NF002204">
    <property type="entry name" value="PRK01077.1"/>
    <property type="match status" value="1"/>
</dbReference>
<dbReference type="NCBIfam" id="TIGR00379">
    <property type="entry name" value="cobB"/>
    <property type="match status" value="1"/>
</dbReference>
<dbReference type="PANTHER" id="PTHR43873:SF1">
    <property type="entry name" value="COBYRINATE A,C-DIAMIDE SYNTHASE"/>
    <property type="match status" value="1"/>
</dbReference>
<dbReference type="PROSITE" id="PS51274">
    <property type="entry name" value="GATASE_COBBQ"/>
    <property type="match status" value="1"/>
</dbReference>
<keyword evidence="13" id="KW-1185">Reference proteome</keyword>
<sequence>MSTISKTAVTGMMPKALMIAAPRSGGGKTTVTLGLLAALREQGIRVRGAKTGPDYIDPAFHEAVTGQPSFNLDSWAMPSPVLEGLLSDALQDTDLLIVESAMGLFDGLMEPEGARGAPSDIAARFEIPVVLVLDVSGQGQSAGAVAHGFATLNAHVRIAGVILNQVASPRHLAMAAGAVQSAGLPVLGAFMRDKTLVLPERHLGLVQAREQSELQTVLRHLADRTVKALDMDVLLAVAKPLSVGSASPVVAMSPPGQRIALADDAAFSFFYGHIAQSWRQAGAEIVPFSPLADEAPDPSCDVCWLPGGYPELHAGVLSSARNFHHGLRKFAESRPVHGECGGFMVLGKALEDAQGILHPMADLLGHVTSFAKRKINLGYREAVLRASCALGEAGTRFRGHEFHYAQVTDLGSDQPLVNLFDGTGKELGPAGGQRGLVSGSYFHVMAEWEKQA</sequence>
<comment type="pathway">
    <text evidence="9">Cofactor biosynthesis; adenosylcobalamin biosynthesis; cob(II)yrinate a,c-diamide from sirohydrochlorin (anaerobic route): step 10/10.</text>
</comment>